<dbReference type="Pfam" id="PF08345">
    <property type="entry name" value="YscJ_FliF_C"/>
    <property type="match status" value="1"/>
</dbReference>
<protein>
    <recommendedName>
        <fullName evidence="13">Flagellar M-ring protein FliF</fullName>
    </recommendedName>
</protein>
<dbReference type="Pfam" id="PF01514">
    <property type="entry name" value="YscJ_FliF"/>
    <property type="match status" value="1"/>
</dbReference>
<evidence type="ECO:0008006" key="13">
    <source>
        <dbReference type="Google" id="ProtNLM"/>
    </source>
</evidence>
<feature type="non-terminal residue" evidence="12">
    <location>
        <position position="1"/>
    </location>
</feature>
<evidence type="ECO:0000256" key="3">
    <source>
        <dbReference type="ARBA" id="ARBA00007971"/>
    </source>
</evidence>
<feature type="compositionally biased region" description="Polar residues" evidence="9">
    <location>
        <begin position="175"/>
        <end position="187"/>
    </location>
</feature>
<evidence type="ECO:0000259" key="11">
    <source>
        <dbReference type="Pfam" id="PF08345"/>
    </source>
</evidence>
<feature type="non-terminal residue" evidence="12">
    <location>
        <position position="391"/>
    </location>
</feature>
<reference evidence="12" key="1">
    <citation type="journal article" date="2015" name="Nature">
        <title>Complex archaea that bridge the gap between prokaryotes and eukaryotes.</title>
        <authorList>
            <person name="Spang A."/>
            <person name="Saw J.H."/>
            <person name="Jorgensen S.L."/>
            <person name="Zaremba-Niedzwiedzka K."/>
            <person name="Martijn J."/>
            <person name="Lind A.E."/>
            <person name="van Eijk R."/>
            <person name="Schleper C."/>
            <person name="Guy L."/>
            <person name="Ettema T.J."/>
        </authorList>
    </citation>
    <scope>NUCLEOTIDE SEQUENCE</scope>
</reference>
<comment type="similarity">
    <text evidence="3">Belongs to the FliF family.</text>
</comment>
<dbReference type="Gene3D" id="3.30.300.30">
    <property type="match status" value="1"/>
</dbReference>
<evidence type="ECO:0000313" key="12">
    <source>
        <dbReference type="EMBL" id="KKK75037.1"/>
    </source>
</evidence>
<evidence type="ECO:0000256" key="5">
    <source>
        <dbReference type="ARBA" id="ARBA00022692"/>
    </source>
</evidence>
<feature type="region of interest" description="Disordered" evidence="9">
    <location>
        <begin position="161"/>
        <end position="187"/>
    </location>
</feature>
<dbReference type="PANTHER" id="PTHR30046:SF0">
    <property type="entry name" value="FLAGELLAR M-RING PROTEIN"/>
    <property type="match status" value="1"/>
</dbReference>
<dbReference type="PRINTS" id="PR01009">
    <property type="entry name" value="FLGMRINGFLIF"/>
</dbReference>
<dbReference type="InterPro" id="IPR006182">
    <property type="entry name" value="FliF_N_dom"/>
</dbReference>
<dbReference type="GO" id="GO:0071973">
    <property type="term" value="P:bacterial-type flagellum-dependent cell motility"/>
    <property type="evidence" value="ECO:0007669"/>
    <property type="project" value="InterPro"/>
</dbReference>
<organism evidence="12">
    <name type="scientific">marine sediment metagenome</name>
    <dbReference type="NCBI Taxonomy" id="412755"/>
    <lineage>
        <taxon>unclassified sequences</taxon>
        <taxon>metagenomes</taxon>
        <taxon>ecological metagenomes</taxon>
    </lineage>
</organism>
<dbReference type="InterPro" id="IPR045851">
    <property type="entry name" value="AMP-bd_C_sf"/>
</dbReference>
<dbReference type="PANTHER" id="PTHR30046">
    <property type="entry name" value="FLAGELLAR M-RING PROTEIN"/>
    <property type="match status" value="1"/>
</dbReference>
<comment type="subcellular location">
    <subcellularLocation>
        <location evidence="1">Bacterial flagellum basal body</location>
    </subcellularLocation>
    <subcellularLocation>
        <location evidence="2">Cell membrane</location>
        <topology evidence="2">Multi-pass membrane protein</topology>
    </subcellularLocation>
</comment>
<evidence type="ECO:0000259" key="10">
    <source>
        <dbReference type="Pfam" id="PF01514"/>
    </source>
</evidence>
<dbReference type="GO" id="GO:0003774">
    <property type="term" value="F:cytoskeletal motor activity"/>
    <property type="evidence" value="ECO:0007669"/>
    <property type="project" value="InterPro"/>
</dbReference>
<gene>
    <name evidence="12" type="ORF">LCGC14_2877760</name>
</gene>
<keyword evidence="6" id="KW-1133">Transmembrane helix</keyword>
<dbReference type="InterPro" id="IPR000067">
    <property type="entry name" value="FlgMring_FliF"/>
</dbReference>
<evidence type="ECO:0000256" key="9">
    <source>
        <dbReference type="SAM" id="MobiDB-lite"/>
    </source>
</evidence>
<proteinExistence type="inferred from homology"/>
<evidence type="ECO:0000256" key="2">
    <source>
        <dbReference type="ARBA" id="ARBA00004651"/>
    </source>
</evidence>
<evidence type="ECO:0000256" key="8">
    <source>
        <dbReference type="ARBA" id="ARBA00023143"/>
    </source>
</evidence>
<dbReference type="GO" id="GO:0009431">
    <property type="term" value="C:bacterial-type flagellum basal body, MS ring"/>
    <property type="evidence" value="ECO:0007669"/>
    <property type="project" value="InterPro"/>
</dbReference>
<dbReference type="EMBL" id="LAZR01056042">
    <property type="protein sequence ID" value="KKK75037.1"/>
    <property type="molecule type" value="Genomic_DNA"/>
</dbReference>
<keyword evidence="5" id="KW-0812">Transmembrane</keyword>
<dbReference type="InterPro" id="IPR013556">
    <property type="entry name" value="Flag_M-ring_C"/>
</dbReference>
<name>A0A0F8Y0Y4_9ZZZZ</name>
<evidence type="ECO:0000256" key="4">
    <source>
        <dbReference type="ARBA" id="ARBA00022475"/>
    </source>
</evidence>
<dbReference type="InterPro" id="IPR043427">
    <property type="entry name" value="YscJ/FliF"/>
</dbReference>
<evidence type="ECO:0000256" key="6">
    <source>
        <dbReference type="ARBA" id="ARBA00022989"/>
    </source>
</evidence>
<keyword evidence="8" id="KW-0975">Bacterial flagellum</keyword>
<evidence type="ECO:0000256" key="7">
    <source>
        <dbReference type="ARBA" id="ARBA00023136"/>
    </source>
</evidence>
<dbReference type="GO" id="GO:0005886">
    <property type="term" value="C:plasma membrane"/>
    <property type="evidence" value="ECO:0007669"/>
    <property type="project" value="UniProtKB-SubCell"/>
</dbReference>
<evidence type="ECO:0000256" key="1">
    <source>
        <dbReference type="ARBA" id="ARBA00004117"/>
    </source>
</evidence>
<feature type="domain" description="Flagellar M-ring C-terminal" evidence="11">
    <location>
        <begin position="120"/>
        <end position="259"/>
    </location>
</feature>
<keyword evidence="4" id="KW-1003">Cell membrane</keyword>
<keyword evidence="7" id="KW-0472">Membrane</keyword>
<feature type="domain" description="Flagellar M-ring N-terminal" evidence="10">
    <location>
        <begin position="1"/>
        <end position="86"/>
    </location>
</feature>
<sequence length="391" mass="41560">LQDELAKTIRMIDGVTFARVHIVRPEETLFSGSDQKATASVSVQMKPGWTISQGSVVAITNIVASATDGLQPENVTVIDSKGNMLTSKSSNNALVGGANTFMDYKTRVEQTMAAKIQDMLELVLGAGRSTVKVSAVVDMENIETITTTYQEGLPLEETVNTTSKEVPASVDSEGKQTSAGTSETTEISENKYMLPETITKTSDVPGKIVSVSVAAFVDLQIKKLKPKAEGADETAPDEFEIIEIMLVKDVEEIIKSAIGPELLLDKDGKEIASAITVKDIRFFKPAVAPIIDNGPFSYEKVSSYIAIVRQSSLGLLAICFLVFLKIITGGKKKVAAAEGAEGEGAAASLGGMSLGMLPAGGGMSDNPIVFRQHIVGALKENPEQVRQLFAS</sequence>
<comment type="caution">
    <text evidence="12">The sequence shown here is derived from an EMBL/GenBank/DDBJ whole genome shotgun (WGS) entry which is preliminary data.</text>
</comment>
<dbReference type="AlphaFoldDB" id="A0A0F8Y0Y4"/>
<accession>A0A0F8Y0Y4</accession>